<gene>
    <name evidence="2" type="ORF">IEO21_06969</name>
</gene>
<dbReference type="EMBL" id="JADOXO010000176">
    <property type="protein sequence ID" value="KAF9810394.1"/>
    <property type="molecule type" value="Genomic_DNA"/>
</dbReference>
<protein>
    <submittedName>
        <fullName evidence="2">Uncharacterized protein</fullName>
    </submittedName>
</protein>
<reference evidence="2" key="1">
    <citation type="submission" date="2020-11" db="EMBL/GenBank/DDBJ databases">
        <authorList>
            <person name="Koelle M."/>
            <person name="Horta M.A.C."/>
            <person name="Nowrousian M."/>
            <person name="Ohm R.A."/>
            <person name="Benz P."/>
            <person name="Pilgard A."/>
        </authorList>
    </citation>
    <scope>NUCLEOTIDE SEQUENCE</scope>
    <source>
        <strain evidence="2">FPRL280</strain>
    </source>
</reference>
<sequence>MASSGVTESVGAGVEGSRGARGVARRPGAVAPPGFAMPAYGHGSAACRQTQTHTPRARNAPALGPVTVTDAKMGGHHAARYRLRASGPRSRAIGESVFVSGRKHAFPRAERGTSTATGTGDQRARRWRIARQERRPRQAGFGQGVILSWPRARTRDTRRWHLRTR</sequence>
<feature type="compositionally biased region" description="Low complexity" evidence="1">
    <location>
        <begin position="8"/>
        <end position="27"/>
    </location>
</feature>
<evidence type="ECO:0000256" key="1">
    <source>
        <dbReference type="SAM" id="MobiDB-lite"/>
    </source>
</evidence>
<reference evidence="2" key="2">
    <citation type="journal article" name="Front. Microbiol.">
        <title>Degradative Capacity of Two Strains of Rhodonia placenta: From Phenotype to Genotype.</title>
        <authorList>
            <person name="Kolle M."/>
            <person name="Horta M.A.C."/>
            <person name="Nowrousian M."/>
            <person name="Ohm R.A."/>
            <person name="Benz J.P."/>
            <person name="Pilgard A."/>
        </authorList>
    </citation>
    <scope>NUCLEOTIDE SEQUENCE</scope>
    <source>
        <strain evidence="2">FPRL280</strain>
    </source>
</reference>
<comment type="caution">
    <text evidence="2">The sequence shown here is derived from an EMBL/GenBank/DDBJ whole genome shotgun (WGS) entry which is preliminary data.</text>
</comment>
<organism evidence="2 3">
    <name type="scientific">Rhodonia placenta</name>
    <dbReference type="NCBI Taxonomy" id="104341"/>
    <lineage>
        <taxon>Eukaryota</taxon>
        <taxon>Fungi</taxon>
        <taxon>Dikarya</taxon>
        <taxon>Basidiomycota</taxon>
        <taxon>Agaricomycotina</taxon>
        <taxon>Agaricomycetes</taxon>
        <taxon>Polyporales</taxon>
        <taxon>Adustoporiaceae</taxon>
        <taxon>Rhodonia</taxon>
    </lineage>
</organism>
<evidence type="ECO:0000313" key="2">
    <source>
        <dbReference type="EMBL" id="KAF9810394.1"/>
    </source>
</evidence>
<name>A0A8H7NZ22_9APHY</name>
<evidence type="ECO:0000313" key="3">
    <source>
        <dbReference type="Proteomes" id="UP000639403"/>
    </source>
</evidence>
<feature type="region of interest" description="Disordered" evidence="1">
    <location>
        <begin position="1"/>
        <end position="27"/>
    </location>
</feature>
<accession>A0A8H7NZ22</accession>
<dbReference type="AlphaFoldDB" id="A0A8H7NZ22"/>
<proteinExistence type="predicted"/>
<dbReference type="Proteomes" id="UP000639403">
    <property type="component" value="Unassembled WGS sequence"/>
</dbReference>